<gene>
    <name evidence="2" type="ORF">CKO28_07655</name>
</gene>
<feature type="coiled-coil region" evidence="1">
    <location>
        <begin position="12"/>
        <end position="67"/>
    </location>
</feature>
<dbReference type="RefSeq" id="WP_200340068.1">
    <property type="nucleotide sequence ID" value="NZ_NRRL01000013.1"/>
</dbReference>
<dbReference type="Pfam" id="PF04325">
    <property type="entry name" value="DUF465"/>
    <property type="match status" value="1"/>
</dbReference>
<proteinExistence type="predicted"/>
<name>A0ABS1DDF2_9PROT</name>
<accession>A0ABS1DDF2</accession>
<organism evidence="2 3">
    <name type="scientific">Rhodovibrio sodomensis</name>
    <dbReference type="NCBI Taxonomy" id="1088"/>
    <lineage>
        <taxon>Bacteria</taxon>
        <taxon>Pseudomonadati</taxon>
        <taxon>Pseudomonadota</taxon>
        <taxon>Alphaproteobacteria</taxon>
        <taxon>Rhodospirillales</taxon>
        <taxon>Rhodovibrionaceae</taxon>
        <taxon>Rhodovibrio</taxon>
    </lineage>
</organism>
<sequence length="74" mass="8867">MDDNTFGETDYDTELRRRLQELESEHRDLDDVIERLSEGSINDQLQIKRLKKRKLQLKDEITKIRSRLLPDIIA</sequence>
<comment type="caution">
    <text evidence="2">The sequence shown here is derived from an EMBL/GenBank/DDBJ whole genome shotgun (WGS) entry which is preliminary data.</text>
</comment>
<dbReference type="Proteomes" id="UP001296873">
    <property type="component" value="Unassembled WGS sequence"/>
</dbReference>
<dbReference type="InterPro" id="IPR038444">
    <property type="entry name" value="DUF465_sf"/>
</dbReference>
<dbReference type="EMBL" id="NRRL01000013">
    <property type="protein sequence ID" value="MBK1667909.1"/>
    <property type="molecule type" value="Genomic_DNA"/>
</dbReference>
<keyword evidence="3" id="KW-1185">Reference proteome</keyword>
<evidence type="ECO:0000256" key="1">
    <source>
        <dbReference type="SAM" id="Coils"/>
    </source>
</evidence>
<dbReference type="InterPro" id="IPR007420">
    <property type="entry name" value="DUF465"/>
</dbReference>
<evidence type="ECO:0008006" key="4">
    <source>
        <dbReference type="Google" id="ProtNLM"/>
    </source>
</evidence>
<evidence type="ECO:0000313" key="3">
    <source>
        <dbReference type="Proteomes" id="UP001296873"/>
    </source>
</evidence>
<dbReference type="Gene3D" id="6.10.280.50">
    <property type="match status" value="1"/>
</dbReference>
<reference evidence="2 3" key="1">
    <citation type="journal article" date="2020" name="Microorganisms">
        <title>Osmotic Adaptation and Compatible Solute Biosynthesis of Phototrophic Bacteria as Revealed from Genome Analyses.</title>
        <authorList>
            <person name="Imhoff J.F."/>
            <person name="Rahn T."/>
            <person name="Kunzel S."/>
            <person name="Keller A."/>
            <person name="Neulinger S.C."/>
        </authorList>
    </citation>
    <scope>NUCLEOTIDE SEQUENCE [LARGE SCALE GENOMIC DNA]</scope>
    <source>
        <strain evidence="2 3">DSM 9895</strain>
    </source>
</reference>
<evidence type="ECO:0000313" key="2">
    <source>
        <dbReference type="EMBL" id="MBK1667909.1"/>
    </source>
</evidence>
<keyword evidence="1" id="KW-0175">Coiled coil</keyword>
<protein>
    <recommendedName>
        <fullName evidence="4">DUF465 domain-containing protein</fullName>
    </recommendedName>
</protein>